<keyword evidence="6 9" id="KW-1133">Transmembrane helix</keyword>
<evidence type="ECO:0000256" key="2">
    <source>
        <dbReference type="ARBA" id="ARBA00005245"/>
    </source>
</evidence>
<keyword evidence="4 9" id="KW-0812">Transmembrane</keyword>
<proteinExistence type="inferred from homology"/>
<dbReference type="Pfam" id="PF06645">
    <property type="entry name" value="SPC12"/>
    <property type="match status" value="1"/>
</dbReference>
<feature type="transmembrane region" description="Helical" evidence="9">
    <location>
        <begin position="20"/>
        <end position="38"/>
    </location>
</feature>
<evidence type="ECO:0000256" key="9">
    <source>
        <dbReference type="SAM" id="Phobius"/>
    </source>
</evidence>
<comment type="subcellular location">
    <subcellularLocation>
        <location evidence="1">Endoplasmic reticulum membrane</location>
        <topology evidence="1">Multi-pass membrane protein</topology>
    </subcellularLocation>
</comment>
<dbReference type="PANTHER" id="PTHR13202">
    <property type="entry name" value="MICROSOMAL SIGNAL PEPTIDASE 12 KDA SUBUNIT"/>
    <property type="match status" value="1"/>
</dbReference>
<keyword evidence="5" id="KW-0256">Endoplasmic reticulum</keyword>
<evidence type="ECO:0000256" key="1">
    <source>
        <dbReference type="ARBA" id="ARBA00004477"/>
    </source>
</evidence>
<dbReference type="PANTHER" id="PTHR13202:SF0">
    <property type="entry name" value="SIGNAL PEPTIDASE COMPLEX SUBUNIT 1"/>
    <property type="match status" value="1"/>
</dbReference>
<dbReference type="GO" id="GO:0006465">
    <property type="term" value="P:signal peptide processing"/>
    <property type="evidence" value="ECO:0007669"/>
    <property type="project" value="InterPro"/>
</dbReference>
<dbReference type="OrthoDB" id="263893at2759"/>
<protein>
    <recommendedName>
        <fullName evidence="3">Signal peptidase complex subunit 1</fullName>
    </recommendedName>
</protein>
<dbReference type="AlphaFoldDB" id="A0A8H3X153"/>
<dbReference type="EMBL" id="WTPW01002492">
    <property type="protein sequence ID" value="KAF0379977.1"/>
    <property type="molecule type" value="Genomic_DNA"/>
</dbReference>
<name>A0A8H3X153_GIGMA</name>
<dbReference type="GO" id="GO:0005787">
    <property type="term" value="C:signal peptidase complex"/>
    <property type="evidence" value="ECO:0007669"/>
    <property type="project" value="InterPro"/>
</dbReference>
<evidence type="ECO:0000256" key="8">
    <source>
        <dbReference type="ARBA" id="ARBA00045204"/>
    </source>
</evidence>
<comment type="function">
    <text evidence="8">Component of the signal peptidase complex (SPC) which catalyzes the cleavage of N-terminal signal sequences from nascent proteins as they are translocated into the lumen of the endoplasmic reticulum. Dispensable for SPC enzymatic activity.</text>
</comment>
<dbReference type="GO" id="GO:0045047">
    <property type="term" value="P:protein targeting to ER"/>
    <property type="evidence" value="ECO:0007669"/>
    <property type="project" value="TreeGrafter"/>
</dbReference>
<evidence type="ECO:0000313" key="11">
    <source>
        <dbReference type="Proteomes" id="UP000439903"/>
    </source>
</evidence>
<gene>
    <name evidence="10" type="ORF">F8M41_012218</name>
</gene>
<accession>A0A8H3X153</accession>
<evidence type="ECO:0000256" key="3">
    <source>
        <dbReference type="ARBA" id="ARBA00017059"/>
    </source>
</evidence>
<dbReference type="Proteomes" id="UP000439903">
    <property type="component" value="Unassembled WGS sequence"/>
</dbReference>
<evidence type="ECO:0000256" key="5">
    <source>
        <dbReference type="ARBA" id="ARBA00022824"/>
    </source>
</evidence>
<sequence>MSKWFEWRIDFEGQKRCEIISQVTIILFAVIGFAYGFLNQDLLATMKIYFGGIIFTSILTLPPWPYYNKHPVQWLPEISDKESEDPKKM</sequence>
<keyword evidence="7 9" id="KW-0472">Membrane</keyword>
<feature type="transmembrane region" description="Helical" evidence="9">
    <location>
        <begin position="50"/>
        <end position="67"/>
    </location>
</feature>
<evidence type="ECO:0000313" key="10">
    <source>
        <dbReference type="EMBL" id="KAF0379977.1"/>
    </source>
</evidence>
<evidence type="ECO:0000256" key="7">
    <source>
        <dbReference type="ARBA" id="ARBA00023136"/>
    </source>
</evidence>
<evidence type="ECO:0000256" key="6">
    <source>
        <dbReference type="ARBA" id="ARBA00022989"/>
    </source>
</evidence>
<reference evidence="10 11" key="1">
    <citation type="journal article" date="2019" name="Environ. Microbiol.">
        <title>At the nexus of three kingdoms: the genome of the mycorrhizal fungus Gigaspora margarita provides insights into plant, endobacterial and fungal interactions.</title>
        <authorList>
            <person name="Venice F."/>
            <person name="Ghignone S."/>
            <person name="Salvioli di Fossalunga A."/>
            <person name="Amselem J."/>
            <person name="Novero M."/>
            <person name="Xianan X."/>
            <person name="Sedzielewska Toro K."/>
            <person name="Morin E."/>
            <person name="Lipzen A."/>
            <person name="Grigoriev I.V."/>
            <person name="Henrissat B."/>
            <person name="Martin F.M."/>
            <person name="Bonfante P."/>
        </authorList>
    </citation>
    <scope>NUCLEOTIDE SEQUENCE [LARGE SCALE GENOMIC DNA]</scope>
    <source>
        <strain evidence="10 11">BEG34</strain>
    </source>
</reference>
<comment type="caution">
    <text evidence="10">The sequence shown here is derived from an EMBL/GenBank/DDBJ whole genome shotgun (WGS) entry which is preliminary data.</text>
</comment>
<dbReference type="InterPro" id="IPR009542">
    <property type="entry name" value="Spc1/SPCS1"/>
</dbReference>
<keyword evidence="11" id="KW-1185">Reference proteome</keyword>
<organism evidence="10 11">
    <name type="scientific">Gigaspora margarita</name>
    <dbReference type="NCBI Taxonomy" id="4874"/>
    <lineage>
        <taxon>Eukaryota</taxon>
        <taxon>Fungi</taxon>
        <taxon>Fungi incertae sedis</taxon>
        <taxon>Mucoromycota</taxon>
        <taxon>Glomeromycotina</taxon>
        <taxon>Glomeromycetes</taxon>
        <taxon>Diversisporales</taxon>
        <taxon>Gigasporaceae</taxon>
        <taxon>Gigaspora</taxon>
    </lineage>
</organism>
<evidence type="ECO:0000256" key="4">
    <source>
        <dbReference type="ARBA" id="ARBA00022692"/>
    </source>
</evidence>
<comment type="similarity">
    <text evidence="2">Belongs to the SPCS1 family.</text>
</comment>